<name>A0A3T0D9H4_9FIRM</name>
<reference evidence="2 3" key="1">
    <citation type="submission" date="2018-12" db="EMBL/GenBank/DDBJ databases">
        <title>Genome sequence from the cellulolytic species, Caldicellulosiruptor changbaiensis.</title>
        <authorList>
            <person name="Blumer-Schuette S.E."/>
            <person name="Mendoza C."/>
        </authorList>
    </citation>
    <scope>NUCLEOTIDE SEQUENCE [LARGE SCALE GENOMIC DNA]</scope>
    <source>
        <strain evidence="2 3">CBS-Z</strain>
    </source>
</reference>
<gene>
    <name evidence="2" type="primary">cas5b</name>
    <name evidence="2" type="ORF">ELD05_12630</name>
</gene>
<accession>A0A3T0D9H4</accession>
<dbReference type="NCBIfam" id="TIGR02593">
    <property type="entry name" value="CRISPR_cas5"/>
    <property type="match status" value="1"/>
</dbReference>
<organism evidence="2 3">
    <name type="scientific">Caldicellulosiruptor changbaiensis</name>
    <dbReference type="NCBI Taxonomy" id="1222016"/>
    <lineage>
        <taxon>Bacteria</taxon>
        <taxon>Bacillati</taxon>
        <taxon>Bacillota</taxon>
        <taxon>Bacillota incertae sedis</taxon>
        <taxon>Caldicellulosiruptorales</taxon>
        <taxon>Caldicellulosiruptoraceae</taxon>
        <taxon>Caldicellulosiruptor</taxon>
    </lineage>
</organism>
<dbReference type="Proteomes" id="UP000282930">
    <property type="component" value="Chromosome"/>
</dbReference>
<dbReference type="NCBIfam" id="TIGR01895">
    <property type="entry name" value="cas_Cas5t"/>
    <property type="match status" value="1"/>
</dbReference>
<dbReference type="KEGG" id="ccha:ELD05_12630"/>
<dbReference type="InterPro" id="IPR013337">
    <property type="entry name" value="CRISPR-assoc_prot_Cas5_Tneap"/>
</dbReference>
<dbReference type="InterPro" id="IPR013422">
    <property type="entry name" value="CRISPR-assoc_prot_Cas5_N"/>
</dbReference>
<dbReference type="GO" id="GO:0051607">
    <property type="term" value="P:defense response to virus"/>
    <property type="evidence" value="ECO:0007669"/>
    <property type="project" value="UniProtKB-KW"/>
</dbReference>
<keyword evidence="1" id="KW-0051">Antiviral defense</keyword>
<protein>
    <submittedName>
        <fullName evidence="2">Type I-B CRISPR-associated protein Cas5</fullName>
    </submittedName>
</protein>
<evidence type="ECO:0000256" key="1">
    <source>
        <dbReference type="ARBA" id="ARBA00023118"/>
    </source>
</evidence>
<dbReference type="Pfam" id="PF09704">
    <property type="entry name" value="Cas_Cas5d"/>
    <property type="match status" value="1"/>
</dbReference>
<dbReference type="GO" id="GO:0043571">
    <property type="term" value="P:maintenance of CRISPR repeat elements"/>
    <property type="evidence" value="ECO:0007669"/>
    <property type="project" value="InterPro"/>
</dbReference>
<dbReference type="AlphaFoldDB" id="A0A3T0D9H4"/>
<keyword evidence="3" id="KW-1185">Reference proteome</keyword>
<sequence>MLKVKIFQETACYKKPFSLKVAETYPLPPYSTVKGLFHKLLATKDFFYRFNISIQGTYEAVMTNYQKMLFFKDNGDITSMPLSVQLLYNVELLIHVYYPDKKILERLAEKLISPDAYLSVGRHEDLALATDIKFVRAEKIDFSEIEEPYFVKCNLYMPEEYLKSVQENNFGLNGIKFRLNYSYKKLNGLRVWEEKAEVKYIEKGSVIEDGIFLVDEEGDLVAFYPVVR</sequence>
<proteinExistence type="predicted"/>
<evidence type="ECO:0000313" key="3">
    <source>
        <dbReference type="Proteomes" id="UP000282930"/>
    </source>
</evidence>
<evidence type="ECO:0000313" key="2">
    <source>
        <dbReference type="EMBL" id="AZT91713.1"/>
    </source>
</evidence>
<dbReference type="EMBL" id="CP034791">
    <property type="protein sequence ID" value="AZT91713.1"/>
    <property type="molecule type" value="Genomic_DNA"/>
</dbReference>
<dbReference type="InterPro" id="IPR021124">
    <property type="entry name" value="CRISPR-assoc_prot_Cas5"/>
</dbReference>